<name>A0A7C8MSV6_9PLEO</name>
<evidence type="ECO:0000313" key="1">
    <source>
        <dbReference type="EMBL" id="KAF2876164.1"/>
    </source>
</evidence>
<reference evidence="1 2" key="1">
    <citation type="submission" date="2020-01" db="EMBL/GenBank/DDBJ databases">
        <authorList>
            <consortium name="DOE Joint Genome Institute"/>
            <person name="Haridas S."/>
            <person name="Albert R."/>
            <person name="Binder M."/>
            <person name="Bloem J."/>
            <person name="Labutti K."/>
            <person name="Salamov A."/>
            <person name="Andreopoulos B."/>
            <person name="Baker S.E."/>
            <person name="Barry K."/>
            <person name="Bills G."/>
            <person name="Bluhm B.H."/>
            <person name="Cannon C."/>
            <person name="Castanera R."/>
            <person name="Culley D.E."/>
            <person name="Daum C."/>
            <person name="Ezra D."/>
            <person name="Gonzalez J.B."/>
            <person name="Henrissat B."/>
            <person name="Kuo A."/>
            <person name="Liang C."/>
            <person name="Lipzen A."/>
            <person name="Lutzoni F."/>
            <person name="Magnuson J."/>
            <person name="Mondo S."/>
            <person name="Nolan M."/>
            <person name="Ohm R."/>
            <person name="Pangilinan J."/>
            <person name="Park H.-J.H."/>
            <person name="Ramirez L."/>
            <person name="Alfaro M."/>
            <person name="Sun H."/>
            <person name="Tritt A."/>
            <person name="Yoshinaga Y."/>
            <person name="Zwiers L.-H.L."/>
            <person name="Turgeon B.G."/>
            <person name="Goodwin S.B."/>
            <person name="Spatafora J.W."/>
            <person name="Crous P.W."/>
            <person name="Grigoriev I.V."/>
        </authorList>
    </citation>
    <scope>NUCLEOTIDE SEQUENCE [LARGE SCALE GENOMIC DNA]</scope>
    <source>
        <strain evidence="1 2">CBS 611.86</strain>
    </source>
</reference>
<accession>A0A7C8MSV6</accession>
<dbReference type="OrthoDB" id="3927820at2759"/>
<organism evidence="1 2">
    <name type="scientific">Massariosphaeria phaeospora</name>
    <dbReference type="NCBI Taxonomy" id="100035"/>
    <lineage>
        <taxon>Eukaryota</taxon>
        <taxon>Fungi</taxon>
        <taxon>Dikarya</taxon>
        <taxon>Ascomycota</taxon>
        <taxon>Pezizomycotina</taxon>
        <taxon>Dothideomycetes</taxon>
        <taxon>Pleosporomycetidae</taxon>
        <taxon>Pleosporales</taxon>
        <taxon>Pleosporales incertae sedis</taxon>
        <taxon>Massariosphaeria</taxon>
    </lineage>
</organism>
<sequence length="181" mass="19893">MLRDPVPAVAPTECLRRTFDVAMAEPHRKLYFNKESAKVNASLATGPARNAAALNISHAFSSPNPVVSIDFSQLHIPRLAPRPKPSTATLVHRLVNPPPHAFTHGSLALSWVVGVAGPAHFACRWSDGRFVLTRDSALRKEGRKAGLPGVYWEWLCGDDEELSSAELGVCLTREFFEGERR</sequence>
<comment type="caution">
    <text evidence="1">The sequence shown here is derived from an EMBL/GenBank/DDBJ whole genome shotgun (WGS) entry which is preliminary data.</text>
</comment>
<gene>
    <name evidence="1" type="ORF">BDV95DRAFT_483789</name>
</gene>
<protein>
    <submittedName>
        <fullName evidence="1">Uncharacterized protein</fullName>
    </submittedName>
</protein>
<dbReference type="EMBL" id="JAADJZ010000003">
    <property type="protein sequence ID" value="KAF2876164.1"/>
    <property type="molecule type" value="Genomic_DNA"/>
</dbReference>
<dbReference type="AlphaFoldDB" id="A0A7C8MSV6"/>
<proteinExistence type="predicted"/>
<keyword evidence="2" id="KW-1185">Reference proteome</keyword>
<evidence type="ECO:0000313" key="2">
    <source>
        <dbReference type="Proteomes" id="UP000481861"/>
    </source>
</evidence>
<dbReference type="Proteomes" id="UP000481861">
    <property type="component" value="Unassembled WGS sequence"/>
</dbReference>